<dbReference type="Proteomes" id="UP000593576">
    <property type="component" value="Unassembled WGS sequence"/>
</dbReference>
<keyword evidence="2" id="KW-1133">Transmembrane helix</keyword>
<keyword evidence="4" id="KW-1185">Reference proteome</keyword>
<evidence type="ECO:0000256" key="2">
    <source>
        <dbReference type="SAM" id="Phobius"/>
    </source>
</evidence>
<feature type="compositionally biased region" description="Polar residues" evidence="1">
    <location>
        <begin position="1"/>
        <end position="22"/>
    </location>
</feature>
<dbReference type="EMBL" id="JABFAF010000005">
    <property type="protein sequence ID" value="MBA0854873.1"/>
    <property type="molecule type" value="Genomic_DNA"/>
</dbReference>
<dbReference type="AlphaFoldDB" id="A0A7J9L861"/>
<evidence type="ECO:0000313" key="4">
    <source>
        <dbReference type="Proteomes" id="UP000593576"/>
    </source>
</evidence>
<keyword evidence="2" id="KW-0472">Membrane</keyword>
<sequence length="106" mass="11907">MGIEVQSPQQQELRENPNNNSGFLPPSLVSDEIADTIKVVFHWELQVRTILLAGFSGSSARWEHHHQHPAEIERFRRLFPGVIVVLLLIVPVTALLAGPFLTFFGP</sequence>
<gene>
    <name evidence="3" type="ORF">Goshw_006236</name>
</gene>
<feature type="transmembrane region" description="Helical" evidence="2">
    <location>
        <begin position="78"/>
        <end position="104"/>
    </location>
</feature>
<evidence type="ECO:0000256" key="1">
    <source>
        <dbReference type="SAM" id="MobiDB-lite"/>
    </source>
</evidence>
<evidence type="ECO:0000313" key="3">
    <source>
        <dbReference type="EMBL" id="MBA0854873.1"/>
    </source>
</evidence>
<protein>
    <submittedName>
        <fullName evidence="3">Uncharacterized protein</fullName>
    </submittedName>
</protein>
<comment type="caution">
    <text evidence="3">The sequence shown here is derived from an EMBL/GenBank/DDBJ whole genome shotgun (WGS) entry which is preliminary data.</text>
</comment>
<name>A0A7J9L861_GOSSC</name>
<keyword evidence="2" id="KW-0812">Transmembrane</keyword>
<organism evidence="3 4">
    <name type="scientific">Gossypium schwendimanii</name>
    <name type="common">Cotton</name>
    <dbReference type="NCBI Taxonomy" id="34291"/>
    <lineage>
        <taxon>Eukaryota</taxon>
        <taxon>Viridiplantae</taxon>
        <taxon>Streptophyta</taxon>
        <taxon>Embryophyta</taxon>
        <taxon>Tracheophyta</taxon>
        <taxon>Spermatophyta</taxon>
        <taxon>Magnoliopsida</taxon>
        <taxon>eudicotyledons</taxon>
        <taxon>Gunneridae</taxon>
        <taxon>Pentapetalae</taxon>
        <taxon>rosids</taxon>
        <taxon>malvids</taxon>
        <taxon>Malvales</taxon>
        <taxon>Malvaceae</taxon>
        <taxon>Malvoideae</taxon>
        <taxon>Gossypium</taxon>
    </lineage>
</organism>
<feature type="region of interest" description="Disordered" evidence="1">
    <location>
        <begin position="1"/>
        <end position="24"/>
    </location>
</feature>
<reference evidence="3 4" key="1">
    <citation type="journal article" date="2019" name="Genome Biol. Evol.">
        <title>Insights into the evolution of the New World diploid cottons (Gossypium, subgenus Houzingenia) based on genome sequencing.</title>
        <authorList>
            <person name="Grover C.E."/>
            <person name="Arick M.A. 2nd"/>
            <person name="Thrash A."/>
            <person name="Conover J.L."/>
            <person name="Sanders W.S."/>
            <person name="Peterson D.G."/>
            <person name="Frelichowski J.E."/>
            <person name="Scheffler J.A."/>
            <person name="Scheffler B.E."/>
            <person name="Wendel J.F."/>
        </authorList>
    </citation>
    <scope>NUCLEOTIDE SEQUENCE [LARGE SCALE GENOMIC DNA]</scope>
    <source>
        <strain evidence="3">1</strain>
        <tissue evidence="3">Leaf</tissue>
    </source>
</reference>
<accession>A0A7J9L861</accession>
<proteinExistence type="predicted"/>